<evidence type="ECO:0000313" key="4">
    <source>
        <dbReference type="Proteomes" id="UP001515480"/>
    </source>
</evidence>
<dbReference type="SUPFAM" id="SSF54736">
    <property type="entry name" value="ClpS-like"/>
    <property type="match status" value="1"/>
</dbReference>
<comment type="caution">
    <text evidence="3">The sequence shown here is derived from an EMBL/GenBank/DDBJ whole genome shotgun (WGS) entry which is preliminary data.</text>
</comment>
<dbReference type="InterPro" id="IPR014719">
    <property type="entry name" value="Ribosomal_bL12_C/ClpS-like"/>
</dbReference>
<dbReference type="InterPro" id="IPR003769">
    <property type="entry name" value="ClpS_core"/>
</dbReference>
<organism evidence="3 4">
    <name type="scientific">Prymnesium parvum</name>
    <name type="common">Toxic golden alga</name>
    <dbReference type="NCBI Taxonomy" id="97485"/>
    <lineage>
        <taxon>Eukaryota</taxon>
        <taxon>Haptista</taxon>
        <taxon>Haptophyta</taxon>
        <taxon>Prymnesiophyceae</taxon>
        <taxon>Prymnesiales</taxon>
        <taxon>Prymnesiaceae</taxon>
        <taxon>Prymnesium</taxon>
    </lineage>
</organism>
<reference evidence="3 4" key="1">
    <citation type="journal article" date="2024" name="Science">
        <title>Giant polyketide synthase enzymes in the biosynthesis of giant marine polyether toxins.</title>
        <authorList>
            <person name="Fallon T.R."/>
            <person name="Shende V.V."/>
            <person name="Wierzbicki I.H."/>
            <person name="Pendleton A.L."/>
            <person name="Watervoot N.F."/>
            <person name="Auber R.P."/>
            <person name="Gonzalez D.J."/>
            <person name="Wisecaver J.H."/>
            <person name="Moore B.S."/>
        </authorList>
    </citation>
    <scope>NUCLEOTIDE SEQUENCE [LARGE SCALE GENOMIC DNA]</scope>
    <source>
        <strain evidence="3 4">12B1</strain>
    </source>
</reference>
<evidence type="ECO:0000259" key="2">
    <source>
        <dbReference type="Pfam" id="PF02617"/>
    </source>
</evidence>
<dbReference type="AlphaFoldDB" id="A0AB34JPQ2"/>
<dbReference type="Gene3D" id="3.30.1390.10">
    <property type="match status" value="1"/>
</dbReference>
<feature type="signal peptide" evidence="1">
    <location>
        <begin position="1"/>
        <end position="21"/>
    </location>
</feature>
<name>A0AB34JPQ2_PRYPA</name>
<evidence type="ECO:0000256" key="1">
    <source>
        <dbReference type="SAM" id="SignalP"/>
    </source>
</evidence>
<evidence type="ECO:0000313" key="3">
    <source>
        <dbReference type="EMBL" id="KAL1523063.1"/>
    </source>
</evidence>
<keyword evidence="4" id="KW-1185">Reference proteome</keyword>
<feature type="domain" description="Adaptor protein ClpS core" evidence="2">
    <location>
        <begin position="97"/>
        <end position="163"/>
    </location>
</feature>
<protein>
    <recommendedName>
        <fullName evidence="2">Adaptor protein ClpS core domain-containing protein</fullName>
    </recommendedName>
</protein>
<dbReference type="Pfam" id="PF02617">
    <property type="entry name" value="ClpS"/>
    <property type="match status" value="1"/>
</dbReference>
<keyword evidence="1" id="KW-0732">Signal</keyword>
<sequence length="174" mass="18705">MATFLMLSRVLCLCVAPMAAAWSVANPQLGLARSATPSMFVQRLQAVESAGVVERSCVPLMQTIAPEAPTITKEPLTLPESWVVPDTFSLKKTLPEKEPMFRVTLFKSSGVDVSFVTKAIMQVVGYDEVKSEAIASKAQTTGLALVGVWVQEVAEMYADGLRSKSLVVDISPGN</sequence>
<dbReference type="GO" id="GO:0030163">
    <property type="term" value="P:protein catabolic process"/>
    <property type="evidence" value="ECO:0007669"/>
    <property type="project" value="InterPro"/>
</dbReference>
<dbReference type="Proteomes" id="UP001515480">
    <property type="component" value="Unassembled WGS sequence"/>
</dbReference>
<proteinExistence type="predicted"/>
<feature type="chain" id="PRO_5044212284" description="Adaptor protein ClpS core domain-containing protein" evidence="1">
    <location>
        <begin position="22"/>
        <end position="174"/>
    </location>
</feature>
<dbReference type="EMBL" id="JBGBPQ010000006">
    <property type="protein sequence ID" value="KAL1523063.1"/>
    <property type="molecule type" value="Genomic_DNA"/>
</dbReference>
<gene>
    <name evidence="3" type="ORF">AB1Y20_018023</name>
</gene>
<accession>A0AB34JPQ2</accession>